<keyword evidence="1" id="KW-0812">Transmembrane</keyword>
<keyword evidence="3" id="KW-1185">Reference proteome</keyword>
<keyword evidence="1" id="KW-0472">Membrane</keyword>
<accession>A0ABU5IIN7</accession>
<evidence type="ECO:0000313" key="3">
    <source>
        <dbReference type="Proteomes" id="UP001293718"/>
    </source>
</evidence>
<dbReference type="RefSeq" id="WP_322466730.1">
    <property type="nucleotide sequence ID" value="NZ_JAXOJX010000033.1"/>
</dbReference>
<evidence type="ECO:0000313" key="2">
    <source>
        <dbReference type="EMBL" id="MDZ5458724.1"/>
    </source>
</evidence>
<feature type="transmembrane region" description="Helical" evidence="1">
    <location>
        <begin position="12"/>
        <end position="35"/>
    </location>
</feature>
<protein>
    <submittedName>
        <fullName evidence="2">DUF3149 domain-containing protein</fullName>
    </submittedName>
</protein>
<reference evidence="2 3" key="1">
    <citation type="submission" date="2023-11" db="EMBL/GenBank/DDBJ databases">
        <title>Draft genome of Azohydromonas lata strain H1 (DSM1123), a polyhydroxyalkanoate producer.</title>
        <authorList>
            <person name="Traversa D."/>
            <person name="D'Addabbo P."/>
            <person name="Pazzani C."/>
            <person name="Manzari C."/>
            <person name="Chiara M."/>
            <person name="Scrascia M."/>
        </authorList>
    </citation>
    <scope>NUCLEOTIDE SEQUENCE [LARGE SCALE GENOMIC DNA]</scope>
    <source>
        <strain evidence="2 3">H1</strain>
    </source>
</reference>
<proteinExistence type="predicted"/>
<sequence>MHALKDLLTTDYGLMSVGVIVVTLGLGGFYLRYFLRHIQQDMARQGAK</sequence>
<dbReference type="Proteomes" id="UP001293718">
    <property type="component" value="Unassembled WGS sequence"/>
</dbReference>
<comment type="caution">
    <text evidence="2">The sequence shown here is derived from an EMBL/GenBank/DDBJ whole genome shotgun (WGS) entry which is preliminary data.</text>
</comment>
<evidence type="ECO:0000256" key="1">
    <source>
        <dbReference type="SAM" id="Phobius"/>
    </source>
</evidence>
<name>A0ABU5IIN7_9BURK</name>
<keyword evidence="1" id="KW-1133">Transmembrane helix</keyword>
<dbReference type="EMBL" id="JAXOJX010000033">
    <property type="protein sequence ID" value="MDZ5458724.1"/>
    <property type="molecule type" value="Genomic_DNA"/>
</dbReference>
<dbReference type="InterPro" id="IPR021494">
    <property type="entry name" value="DUF3149"/>
</dbReference>
<gene>
    <name evidence="2" type="ORF">SM757_19270</name>
</gene>
<dbReference type="Pfam" id="PF11346">
    <property type="entry name" value="DUF3149"/>
    <property type="match status" value="1"/>
</dbReference>
<organism evidence="2 3">
    <name type="scientific">Azohydromonas lata</name>
    <dbReference type="NCBI Taxonomy" id="45677"/>
    <lineage>
        <taxon>Bacteria</taxon>
        <taxon>Pseudomonadati</taxon>
        <taxon>Pseudomonadota</taxon>
        <taxon>Betaproteobacteria</taxon>
        <taxon>Burkholderiales</taxon>
        <taxon>Sphaerotilaceae</taxon>
        <taxon>Azohydromonas</taxon>
    </lineage>
</organism>